<dbReference type="RefSeq" id="WP_111255022.1">
    <property type="nucleotide sequence ID" value="NZ_POTW01000025.1"/>
</dbReference>
<accession>A0A2W2BBG7</accession>
<feature type="domain" description="VOC" evidence="1">
    <location>
        <begin position="2"/>
        <end position="111"/>
    </location>
</feature>
<proteinExistence type="predicted"/>
<keyword evidence="3" id="KW-1185">Reference proteome</keyword>
<dbReference type="SUPFAM" id="SSF54593">
    <property type="entry name" value="Glyoxalase/Bleomycin resistance protein/Dihydroxybiphenyl dioxygenase"/>
    <property type="match status" value="1"/>
</dbReference>
<dbReference type="InterPro" id="IPR037523">
    <property type="entry name" value="VOC_core"/>
</dbReference>
<dbReference type="Pfam" id="PF00903">
    <property type="entry name" value="Glyoxalase"/>
    <property type="match status" value="1"/>
</dbReference>
<comment type="caution">
    <text evidence="2">The sequence shown here is derived from an EMBL/GenBank/DDBJ whole genome shotgun (WGS) entry which is preliminary data.</text>
</comment>
<organism evidence="2 3">
    <name type="scientific">Jiangella anatolica</name>
    <dbReference type="NCBI Taxonomy" id="2670374"/>
    <lineage>
        <taxon>Bacteria</taxon>
        <taxon>Bacillati</taxon>
        <taxon>Actinomycetota</taxon>
        <taxon>Actinomycetes</taxon>
        <taxon>Jiangellales</taxon>
        <taxon>Jiangellaceae</taxon>
        <taxon>Jiangella</taxon>
    </lineage>
</organism>
<dbReference type="InterPro" id="IPR004360">
    <property type="entry name" value="Glyas_Fos-R_dOase_dom"/>
</dbReference>
<reference evidence="2 3" key="1">
    <citation type="submission" date="2018-01" db="EMBL/GenBank/DDBJ databases">
        <title>Draft genome sequence of Jiangella sp. GTF31.</title>
        <authorList>
            <person name="Sahin N."/>
            <person name="Ay H."/>
            <person name="Saygin H."/>
        </authorList>
    </citation>
    <scope>NUCLEOTIDE SEQUENCE [LARGE SCALE GENOMIC DNA]</scope>
    <source>
        <strain evidence="2 3">GTF31</strain>
    </source>
</reference>
<protein>
    <recommendedName>
        <fullName evidence="1">VOC domain-containing protein</fullName>
    </recommendedName>
</protein>
<gene>
    <name evidence="2" type="ORF">C1I92_12705</name>
</gene>
<dbReference type="AlphaFoldDB" id="A0A2W2BBG7"/>
<evidence type="ECO:0000313" key="2">
    <source>
        <dbReference type="EMBL" id="PZF83452.1"/>
    </source>
</evidence>
<name>A0A2W2BBG7_9ACTN</name>
<dbReference type="EMBL" id="POTW01000025">
    <property type="protein sequence ID" value="PZF83452.1"/>
    <property type="molecule type" value="Genomic_DNA"/>
</dbReference>
<dbReference type="InterPro" id="IPR029068">
    <property type="entry name" value="Glyas_Bleomycin-R_OHBP_Dase"/>
</dbReference>
<evidence type="ECO:0000259" key="1">
    <source>
        <dbReference type="PROSITE" id="PS51819"/>
    </source>
</evidence>
<sequence length="115" mass="12643">MKLSYIYVSVPDLKEALAFYRDELGLEEAWREGEGTVAFQLPNSPIQLMVDVPPDSGENWSTGPFYEVDDLGKFVAEHGGLAWVGEPIEIPGGRSASFRDPGGNIMHVFDQSAPE</sequence>
<evidence type="ECO:0000313" key="3">
    <source>
        <dbReference type="Proteomes" id="UP000248764"/>
    </source>
</evidence>
<dbReference type="Gene3D" id="3.10.180.10">
    <property type="entry name" value="2,3-Dihydroxybiphenyl 1,2-Dioxygenase, domain 1"/>
    <property type="match status" value="1"/>
</dbReference>
<dbReference type="PROSITE" id="PS51819">
    <property type="entry name" value="VOC"/>
    <property type="match status" value="1"/>
</dbReference>
<dbReference type="Proteomes" id="UP000248764">
    <property type="component" value="Unassembled WGS sequence"/>
</dbReference>